<feature type="region of interest" description="Disordered" evidence="1">
    <location>
        <begin position="23"/>
        <end position="81"/>
    </location>
</feature>
<evidence type="ECO:0000313" key="2">
    <source>
        <dbReference type="EMBL" id="SEK45750.1"/>
    </source>
</evidence>
<dbReference type="PROSITE" id="PS51257">
    <property type="entry name" value="PROKAR_LIPOPROTEIN"/>
    <property type="match status" value="1"/>
</dbReference>
<dbReference type="AlphaFoldDB" id="A0A1H7H9P3"/>
<protein>
    <submittedName>
        <fullName evidence="2">Uncharacterized protein</fullName>
    </submittedName>
</protein>
<evidence type="ECO:0000256" key="1">
    <source>
        <dbReference type="SAM" id="MobiDB-lite"/>
    </source>
</evidence>
<dbReference type="Proteomes" id="UP000186015">
    <property type="component" value="Unassembled WGS sequence"/>
</dbReference>
<dbReference type="RefSeq" id="WP_074830029.1">
    <property type="nucleotide sequence ID" value="NZ_FOAT01000002.1"/>
</dbReference>
<organism evidence="2 3">
    <name type="scientific">Ruminococcus albus</name>
    <dbReference type="NCBI Taxonomy" id="1264"/>
    <lineage>
        <taxon>Bacteria</taxon>
        <taxon>Bacillati</taxon>
        <taxon>Bacillota</taxon>
        <taxon>Clostridia</taxon>
        <taxon>Eubacteriales</taxon>
        <taxon>Oscillospiraceae</taxon>
        <taxon>Ruminococcus</taxon>
    </lineage>
</organism>
<proteinExistence type="predicted"/>
<reference evidence="2 3" key="1">
    <citation type="submission" date="2016-10" db="EMBL/GenBank/DDBJ databases">
        <authorList>
            <person name="de Groot N.N."/>
        </authorList>
    </citation>
    <scope>NUCLEOTIDE SEQUENCE [LARGE SCALE GENOMIC DNA]</scope>
    <source>
        <strain evidence="2 3">KH2T6</strain>
    </source>
</reference>
<dbReference type="OrthoDB" id="1818992at2"/>
<name>A0A1H7H9P3_RUMAL</name>
<gene>
    <name evidence="2" type="ORF">SAMN05216469_102402</name>
</gene>
<dbReference type="EMBL" id="FOAT01000002">
    <property type="protein sequence ID" value="SEK45750.1"/>
    <property type="molecule type" value="Genomic_DNA"/>
</dbReference>
<accession>A0A1H7H9P3</accession>
<evidence type="ECO:0000313" key="3">
    <source>
        <dbReference type="Proteomes" id="UP000186015"/>
    </source>
</evidence>
<sequence>MDKKIFITIAAVCIMLTGCGSKNDTSSADNDSRVAGGAVTKVTTQEEDTAAEESKTEDSKAEEEDSKASDEGEAQGPTGADSYEHSLTAAFADQLNTRNFSVTYAQNDIDSGEGMQLQYEETLEVNGTGGHQTIINADGSINEVYIVDGACYSADENGELQITAMGNVMGDICSMVFGFSPAESEFKGAETYSDGTVQETFVDETNVTFVCTYADGKLTSCDGAGYLRDYKGFTEGGVDEIKLPEGN</sequence>